<proteinExistence type="predicted"/>
<dbReference type="Gene3D" id="1.10.10.1150">
    <property type="entry name" value="Coenzyme PQQ synthesis protein D (PqqD)"/>
    <property type="match status" value="1"/>
</dbReference>
<sequence length="99" mass="11085">MSNEVFSDLNAVVVQSEGYLVSDMNGEKVMLSIENGKYYNLGQIGGRIWELINTPVTIRDVVKQLLEEYEIDQETCTRQVFAFLHQLAGEGLVQASKTA</sequence>
<protein>
    <submittedName>
        <fullName evidence="1">Lasso peptide biosynthesis PqqD family chaperone</fullName>
    </submittedName>
</protein>
<evidence type="ECO:0000313" key="2">
    <source>
        <dbReference type="Proteomes" id="UP001597493"/>
    </source>
</evidence>
<dbReference type="InterPro" id="IPR008792">
    <property type="entry name" value="PQQD"/>
</dbReference>
<gene>
    <name evidence="1" type="ORF">ACFSW5_22740</name>
</gene>
<dbReference type="InterPro" id="IPR041881">
    <property type="entry name" value="PqqD_sf"/>
</dbReference>
<dbReference type="RefSeq" id="WP_379278433.1">
    <property type="nucleotide sequence ID" value="NZ_JBHUGT010000007.1"/>
</dbReference>
<reference evidence="2" key="1">
    <citation type="journal article" date="2019" name="Int. J. Syst. Evol. Microbiol.">
        <title>The Global Catalogue of Microorganisms (GCM) 10K type strain sequencing project: providing services to taxonomists for standard genome sequencing and annotation.</title>
        <authorList>
            <consortium name="The Broad Institute Genomics Platform"/>
            <consortium name="The Broad Institute Genome Sequencing Center for Infectious Disease"/>
            <person name="Wu L."/>
            <person name="Ma J."/>
        </authorList>
    </citation>
    <scope>NUCLEOTIDE SEQUENCE [LARGE SCALE GENOMIC DNA]</scope>
    <source>
        <strain evidence="2">TISTR 1827</strain>
    </source>
</reference>
<dbReference type="EMBL" id="JBHUMY010000038">
    <property type="protein sequence ID" value="MFD2663079.1"/>
    <property type="molecule type" value="Genomic_DNA"/>
</dbReference>
<dbReference type="Pfam" id="PF05402">
    <property type="entry name" value="PqqD"/>
    <property type="match status" value="1"/>
</dbReference>
<keyword evidence="2" id="KW-1185">Reference proteome</keyword>
<dbReference type="NCBIfam" id="NF033536">
    <property type="entry name" value="lasso_PqqD_Bac"/>
    <property type="match status" value="1"/>
</dbReference>
<comment type="caution">
    <text evidence="1">The sequence shown here is derived from an EMBL/GenBank/DDBJ whole genome shotgun (WGS) entry which is preliminary data.</text>
</comment>
<accession>A0ABW5R2Z4</accession>
<dbReference type="Proteomes" id="UP001597493">
    <property type="component" value="Unassembled WGS sequence"/>
</dbReference>
<name>A0ABW5R2Z4_9BACL</name>
<organism evidence="1 2">
    <name type="scientific">Paenibacillus thailandensis</name>
    <dbReference type="NCBI Taxonomy" id="393250"/>
    <lineage>
        <taxon>Bacteria</taxon>
        <taxon>Bacillati</taxon>
        <taxon>Bacillota</taxon>
        <taxon>Bacilli</taxon>
        <taxon>Bacillales</taxon>
        <taxon>Paenibacillaceae</taxon>
        <taxon>Paenibacillus</taxon>
    </lineage>
</organism>
<evidence type="ECO:0000313" key="1">
    <source>
        <dbReference type="EMBL" id="MFD2663079.1"/>
    </source>
</evidence>